<keyword evidence="5" id="KW-1133">Transmembrane helix</keyword>
<evidence type="ECO:0000256" key="5">
    <source>
        <dbReference type="SAM" id="Phobius"/>
    </source>
</evidence>
<evidence type="ECO:0000256" key="4">
    <source>
        <dbReference type="SAM" id="Coils"/>
    </source>
</evidence>
<feature type="domain" description="FtsK" evidence="6">
    <location>
        <begin position="631"/>
        <end position="823"/>
    </location>
</feature>
<keyword evidence="5" id="KW-0472">Membrane</keyword>
<accession>A0AAU1ZZN0</accession>
<dbReference type="PANTHER" id="PTHR22683:SF1">
    <property type="entry name" value="TYPE VII SECRETION SYSTEM PROTEIN ESSC"/>
    <property type="match status" value="1"/>
</dbReference>
<protein>
    <submittedName>
        <fullName evidence="7">FtsK/SpoIIIE domain-containing protein</fullName>
    </submittedName>
</protein>
<dbReference type="InterPro" id="IPR003593">
    <property type="entry name" value="AAA+_ATPase"/>
</dbReference>
<evidence type="ECO:0000256" key="3">
    <source>
        <dbReference type="PROSITE-ProRule" id="PRU00289"/>
    </source>
</evidence>
<dbReference type="InterPro" id="IPR002543">
    <property type="entry name" value="FtsK_dom"/>
</dbReference>
<keyword evidence="5" id="KW-0812">Transmembrane</keyword>
<dbReference type="Gene3D" id="2.60.200.20">
    <property type="match status" value="1"/>
</dbReference>
<dbReference type="CDD" id="cd00060">
    <property type="entry name" value="FHA"/>
    <property type="match status" value="1"/>
</dbReference>
<dbReference type="PANTHER" id="PTHR22683">
    <property type="entry name" value="SPORULATION PROTEIN RELATED"/>
    <property type="match status" value="1"/>
</dbReference>
<dbReference type="SMART" id="SM00382">
    <property type="entry name" value="AAA"/>
    <property type="match status" value="3"/>
</dbReference>
<feature type="coiled-coil region" evidence="4">
    <location>
        <begin position="272"/>
        <end position="313"/>
    </location>
</feature>
<feature type="domain" description="FtsK" evidence="6">
    <location>
        <begin position="968"/>
        <end position="1162"/>
    </location>
</feature>
<feature type="transmembrane region" description="Helical" evidence="5">
    <location>
        <begin position="232"/>
        <end position="251"/>
    </location>
</feature>
<dbReference type="SUPFAM" id="SSF49879">
    <property type="entry name" value="SMAD/FHA domain"/>
    <property type="match status" value="1"/>
</dbReference>
<name>A0AAU1ZZN0_9ACTN</name>
<proteinExistence type="predicted"/>
<dbReference type="CDD" id="cd01127">
    <property type="entry name" value="TrwB_TraG_TraD_VirD4"/>
    <property type="match status" value="1"/>
</dbReference>
<dbReference type="InterPro" id="IPR008984">
    <property type="entry name" value="SMAD_FHA_dom_sf"/>
</dbReference>
<feature type="transmembrane region" description="Helical" evidence="5">
    <location>
        <begin position="256"/>
        <end position="273"/>
    </location>
</feature>
<feature type="binding site" evidence="3">
    <location>
        <begin position="649"/>
        <end position="656"/>
    </location>
    <ligand>
        <name>ATP</name>
        <dbReference type="ChEBI" id="CHEBI:30616"/>
    </ligand>
</feature>
<keyword evidence="1 3" id="KW-0547">Nucleotide-binding</keyword>
<sequence length="1460" mass="155609">MRLTVTAVDPQQGQTADIMIEADPAVPVGELAEELHQRLRGGTPEEPPALFLGTTPLPPELPVGTAELRSGSLLALDAPVLVPGREPDGVAELRAIGGPDAGAVFRLPPGDYEIGSADGCRIRLAADSLAKSAARLKVTADGTVTVTPVGQQTLKVDDTPAPAWTRCPAGAVISLGPVLLELAAPSVPDAALHPSPDGVGLDYNRPPRLLPPPVQNRFRLPAPPSKPANFKLQLTLIFAPLLMAAVSVLIFNNLRFLVFGLLSPIIAIVGQLANKRRGKETYAEQLAEYERKKAELERDVDDAVLAEQRARRAASPDPAATLLIAAGPRQRLWERRWRDEDFLLMRVGVADRPAYLELEDPAEAEHRRRITRTTHAVPVAVPLRRAGVMGIAGGAAAEPLVRWLIAQAAALHSPSDLRICVLSGSGGADRWSWVHWLPQCAPLGEDTVSLIGTGAESVGRRIAELNAVIAARRAAGDRAARGGAVGEPDMLVVLDGARRLRSLPGVIQILREGPAVGVYALCVDDEARLLPEECQAVAVAEAGGLLRVEQEGADPVDGILMDAPGRSWSVGVARALAPIRDVGDDAEESLLPTSARLLDVLGLEPPKPDTVAAGWVITGRTTRAVLGEGVDGPFAIDLAADGPHGLIAGTTGSGKSELLQTLVASLAVANRPDELNFVLIDYKGGSAFAECEDLPHTVGMVTDLDTHLVERALVSLGAELRRRERILADAAAKDIDDYTDKRDRRPELGALPRLVIVIDEFASMVRELPDFVSGLVNIAQRGRSLGIHMMLATQRPSGAVTGDIRANTNLRIALRTTDTSESRDIIDAPDSGQLSPRTPGRAYARLGHAALLPFQTGRIGGRRPDTSVAEEDRPAPVLTELHWELLGEPLPRAARQERAVQAVTDLAVLVEAVRGAAEQLAVPEARRPWLPPLPEALVLADLPAPAAVEGRLAPVAYGLVDLPDEQTQRELAFDLDESGHLHIIGSPRSGRSQTLRTLAAAIAGTHSCADVHLYGLDCGNGALQALARLPHCGAVVDRGQTERVVRLLTRLTAEVGRRRGLLGKRGVADLTELRRTLPEEERPPHLVLLVDRFEAFDRDFSLYDQGSVMDKMTLLLREGAGVGVHVVVSGDRVLGQGRYSSSTEDKLVLRLNDRNDYATVGIRSRSVPEDLPAGRTIQVKDASVAQIALIEPDAGGAAQAEALGRLAERTRERDAEVPEERRPFRVEVLPDRLTFDEAWQRRQRPAELSPLWAMVGVGGDELVAKGTDMTVIPSFIVTGPPRSGRSTVLLTMARSLLSHGTKIVVIAPRNSPMRALAGVPGVVEVFEDSDLAVADFRAALGRVDSQAGGILVDDAEMLINSEIDGDLAALARGNAGDGWGLVVAGNNEAMLSGVAGWQAIVRRNRCGALLAPRSIGDGEAVGQRVPYGLIGADTEPGRAHLHLGDGRFVTVRVPDTKSAL</sequence>
<keyword evidence="4" id="KW-0175">Coiled coil</keyword>
<dbReference type="Pfam" id="PF01580">
    <property type="entry name" value="FtsK_SpoIIIE"/>
    <property type="match status" value="2"/>
</dbReference>
<feature type="binding site" evidence="3">
    <location>
        <begin position="985"/>
        <end position="992"/>
    </location>
    <ligand>
        <name>ATP</name>
        <dbReference type="ChEBI" id="CHEBI:30616"/>
    </ligand>
</feature>
<keyword evidence="2 3" id="KW-0067">ATP-binding</keyword>
<evidence type="ECO:0000259" key="6">
    <source>
        <dbReference type="PROSITE" id="PS50901"/>
    </source>
</evidence>
<dbReference type="InterPro" id="IPR027417">
    <property type="entry name" value="P-loop_NTPase"/>
</dbReference>
<gene>
    <name evidence="7" type="ORF">OHA22_15255</name>
</gene>
<evidence type="ECO:0000256" key="2">
    <source>
        <dbReference type="ARBA" id="ARBA00022840"/>
    </source>
</evidence>
<evidence type="ECO:0000256" key="1">
    <source>
        <dbReference type="ARBA" id="ARBA00022741"/>
    </source>
</evidence>
<dbReference type="SUPFAM" id="SSF52540">
    <property type="entry name" value="P-loop containing nucleoside triphosphate hydrolases"/>
    <property type="match status" value="3"/>
</dbReference>
<reference evidence="7" key="1">
    <citation type="submission" date="2022-10" db="EMBL/GenBank/DDBJ databases">
        <title>The complete genomes of actinobacterial strains from the NBC collection.</title>
        <authorList>
            <person name="Joergensen T.S."/>
            <person name="Alvarez Arevalo M."/>
            <person name="Sterndorff E.B."/>
            <person name="Faurdal D."/>
            <person name="Vuksanovic O."/>
            <person name="Mourched A.-S."/>
            <person name="Charusanti P."/>
            <person name="Shaw S."/>
            <person name="Blin K."/>
            <person name="Weber T."/>
        </authorList>
    </citation>
    <scope>NUCLEOTIDE SEQUENCE</scope>
    <source>
        <strain evidence="7">NBC_00093</strain>
    </source>
</reference>
<dbReference type="EMBL" id="CP108222">
    <property type="protein sequence ID" value="WTT16785.1"/>
    <property type="molecule type" value="Genomic_DNA"/>
</dbReference>
<evidence type="ECO:0000313" key="7">
    <source>
        <dbReference type="EMBL" id="WTT16785.1"/>
    </source>
</evidence>
<dbReference type="GO" id="GO:0005524">
    <property type="term" value="F:ATP binding"/>
    <property type="evidence" value="ECO:0007669"/>
    <property type="project" value="UniProtKB-UniRule"/>
</dbReference>
<dbReference type="InterPro" id="IPR050206">
    <property type="entry name" value="FtsK/SpoIIIE/SftA"/>
</dbReference>
<organism evidence="7">
    <name type="scientific">Streptomyces sp. NBC_00093</name>
    <dbReference type="NCBI Taxonomy" id="2975649"/>
    <lineage>
        <taxon>Bacteria</taxon>
        <taxon>Bacillati</taxon>
        <taxon>Actinomycetota</taxon>
        <taxon>Actinomycetes</taxon>
        <taxon>Kitasatosporales</taxon>
        <taxon>Streptomycetaceae</taxon>
        <taxon>Streptomyces</taxon>
    </lineage>
</organism>
<dbReference type="Gene3D" id="3.40.50.300">
    <property type="entry name" value="P-loop containing nucleotide triphosphate hydrolases"/>
    <property type="match status" value="4"/>
</dbReference>
<dbReference type="GO" id="GO:0003677">
    <property type="term" value="F:DNA binding"/>
    <property type="evidence" value="ECO:0007669"/>
    <property type="project" value="InterPro"/>
</dbReference>
<dbReference type="PROSITE" id="PS50901">
    <property type="entry name" value="FTSK"/>
    <property type="match status" value="2"/>
</dbReference>